<feature type="region of interest" description="Disordered" evidence="2">
    <location>
        <begin position="93"/>
        <end position="114"/>
    </location>
</feature>
<dbReference type="Proteomes" id="UP000011511">
    <property type="component" value="Unassembled WGS sequence"/>
</dbReference>
<evidence type="ECO:0000313" key="4">
    <source>
        <dbReference type="Proteomes" id="UP000011511"/>
    </source>
</evidence>
<organism evidence="3 4">
    <name type="scientific">Natrinema altunense (strain JCM 12890 / CGMCC 1.3731 / AJ2)</name>
    <dbReference type="NCBI Taxonomy" id="1227494"/>
    <lineage>
        <taxon>Archaea</taxon>
        <taxon>Methanobacteriati</taxon>
        <taxon>Methanobacteriota</taxon>
        <taxon>Stenosarchaea group</taxon>
        <taxon>Halobacteria</taxon>
        <taxon>Halobacteriales</taxon>
        <taxon>Natrialbaceae</taxon>
        <taxon>Natrinema</taxon>
    </lineage>
</organism>
<accession>L9ZK80</accession>
<feature type="coiled-coil region" evidence="1">
    <location>
        <begin position="8"/>
        <end position="35"/>
    </location>
</feature>
<evidence type="ECO:0000256" key="2">
    <source>
        <dbReference type="SAM" id="MobiDB-lite"/>
    </source>
</evidence>
<name>L9ZK80_NATA2</name>
<keyword evidence="1" id="KW-0175">Coiled coil</keyword>
<protein>
    <submittedName>
        <fullName evidence="3">Uncharacterized protein</fullName>
    </submittedName>
</protein>
<dbReference type="EMBL" id="AOIK01000025">
    <property type="protein sequence ID" value="ELY86764.1"/>
    <property type="molecule type" value="Genomic_DNA"/>
</dbReference>
<dbReference type="AlphaFoldDB" id="L9ZK80"/>
<gene>
    <name evidence="3" type="ORF">C485_07597</name>
</gene>
<dbReference type="eggNOG" id="ENOG502N5I0">
    <property type="taxonomic scope" value="Archaea"/>
</dbReference>
<comment type="caution">
    <text evidence="3">The sequence shown here is derived from an EMBL/GenBank/DDBJ whole genome shotgun (WGS) entry which is preliminary data.</text>
</comment>
<proteinExistence type="predicted"/>
<evidence type="ECO:0000313" key="3">
    <source>
        <dbReference type="EMBL" id="ELY86764.1"/>
    </source>
</evidence>
<sequence length="114" mass="13152">MITMSDEFLALEAQREVLERQADAVERQTEALEAIATELRYQNAALVEMIACFDDLSARVDDHHCPDGPPHDRSGPALQTWLQDRLFERDELEDDHPRFRWGSPENWSGGDRDE</sequence>
<dbReference type="PATRIC" id="fig|1227494.3.peg.1513"/>
<keyword evidence="4" id="KW-1185">Reference proteome</keyword>
<reference evidence="3 4" key="1">
    <citation type="journal article" date="2014" name="PLoS Genet.">
        <title>Phylogenetically driven sequencing of extremely halophilic archaea reveals strategies for static and dynamic osmo-response.</title>
        <authorList>
            <person name="Becker E.A."/>
            <person name="Seitzer P.M."/>
            <person name="Tritt A."/>
            <person name="Larsen D."/>
            <person name="Krusor M."/>
            <person name="Yao A.I."/>
            <person name="Wu D."/>
            <person name="Madern D."/>
            <person name="Eisen J.A."/>
            <person name="Darling A.E."/>
            <person name="Facciotti M.T."/>
        </authorList>
    </citation>
    <scope>NUCLEOTIDE SEQUENCE [LARGE SCALE GENOMIC DNA]</scope>
    <source>
        <strain evidence="3 4">JCM 12890</strain>
    </source>
</reference>
<evidence type="ECO:0000256" key="1">
    <source>
        <dbReference type="SAM" id="Coils"/>
    </source>
</evidence>